<dbReference type="AlphaFoldDB" id="A0A547EAT3"/>
<comment type="subcellular location">
    <subcellularLocation>
        <location evidence="1">Cell membrane</location>
        <topology evidence="1">Multi-pass membrane protein</topology>
    </subcellularLocation>
</comment>
<evidence type="ECO:0000256" key="4">
    <source>
        <dbReference type="ARBA" id="ARBA00022475"/>
    </source>
</evidence>
<dbReference type="PANTHER" id="PTHR22911">
    <property type="entry name" value="ACYL-MALONYL CONDENSING ENZYME-RELATED"/>
    <property type="match status" value="1"/>
</dbReference>
<evidence type="ECO:0000313" key="12">
    <source>
        <dbReference type="Proteomes" id="UP000315164"/>
    </source>
</evidence>
<protein>
    <submittedName>
        <fullName evidence="11">EamA family transporter RarD</fullName>
    </submittedName>
</protein>
<keyword evidence="6 8" id="KW-1133">Transmembrane helix</keyword>
<comment type="similarity">
    <text evidence="2">Belongs to the EamA transporter family.</text>
</comment>
<evidence type="ECO:0000259" key="9">
    <source>
        <dbReference type="Pfam" id="PF00892"/>
    </source>
</evidence>
<dbReference type="Proteomes" id="UP000315164">
    <property type="component" value="Unassembled WGS sequence"/>
</dbReference>
<sequence>MNISGKLQGWHYALLCYLTWGTFPIYWYPINQSGMPAEQILAQRVLWSALFAVFLLLIFQQGRAVINAFKQPKVLGLFVLSSFMIGVNWLVYLWAIVNEHILDASLGYFINPIFNVFVGRLILKEQLNKAQLLALLFAISGILWLAIPAGQIPWVALILAASFCIYGLIRKLAPMEPLSGLALETLLMSPFAITYLCFCYHQNILVFSELNPLQMAVLLCSGIATTLPLLWFAMGARRISMSLLGMLQYISPTLQFLCGVLIFNETLSAERAVGYILVWIGVGVFLLGMKKAGVKR</sequence>
<dbReference type="SUPFAM" id="SSF103481">
    <property type="entry name" value="Multidrug resistance efflux transporter EmrE"/>
    <property type="match status" value="2"/>
</dbReference>
<dbReference type="PANTHER" id="PTHR22911:SF137">
    <property type="entry name" value="SOLUTE CARRIER FAMILY 35 MEMBER G2-RELATED"/>
    <property type="match status" value="1"/>
</dbReference>
<comment type="caution">
    <text evidence="11">The sequence shown here is derived from an EMBL/GenBank/DDBJ whole genome shotgun (WGS) entry which is preliminary data.</text>
</comment>
<feature type="transmembrane region" description="Helical" evidence="8">
    <location>
        <begin position="152"/>
        <end position="169"/>
    </location>
</feature>
<keyword evidence="7 8" id="KW-0472">Membrane</keyword>
<reference evidence="12 13" key="1">
    <citation type="journal article" date="2019" name="Vet. Microbiol.">
        <title>Genetic characterization of susceptible and multi-drug resistant Mannheimia haemolytica isolated from high-risk stocker calves prior to and after antimicrobial metaphylaxis.</title>
        <authorList>
            <person name="Snyder E.R."/>
            <person name="Alvarez-Narvaez S."/>
            <person name="Credille B.C."/>
        </authorList>
    </citation>
    <scope>NUCLEOTIDE SEQUENCE [LARGE SCALE GENOMIC DNA]</scope>
    <source>
        <strain evidence="11 12">UGA-R5-128-1</strain>
        <strain evidence="10 13">UGA-R7-163-1</strain>
    </source>
</reference>
<feature type="domain" description="EamA" evidence="9">
    <location>
        <begin position="155"/>
        <end position="285"/>
    </location>
</feature>
<keyword evidence="13" id="KW-1185">Reference proteome</keyword>
<dbReference type="GeneID" id="67367775"/>
<dbReference type="EMBL" id="VAJI01000035">
    <property type="protein sequence ID" value="TRB35059.1"/>
    <property type="molecule type" value="Genomic_DNA"/>
</dbReference>
<evidence type="ECO:0000256" key="3">
    <source>
        <dbReference type="ARBA" id="ARBA00022448"/>
    </source>
</evidence>
<feature type="domain" description="EamA" evidence="9">
    <location>
        <begin position="12"/>
        <end position="145"/>
    </location>
</feature>
<dbReference type="InterPro" id="IPR000620">
    <property type="entry name" value="EamA_dom"/>
</dbReference>
<dbReference type="GO" id="GO:0005886">
    <property type="term" value="C:plasma membrane"/>
    <property type="evidence" value="ECO:0007669"/>
    <property type="project" value="UniProtKB-SubCell"/>
</dbReference>
<feature type="transmembrane region" description="Helical" evidence="8">
    <location>
        <begin position="12"/>
        <end position="29"/>
    </location>
</feature>
<feature type="transmembrane region" description="Helical" evidence="8">
    <location>
        <begin position="41"/>
        <end position="62"/>
    </location>
</feature>
<dbReference type="Proteomes" id="UP000318394">
    <property type="component" value="Unassembled WGS sequence"/>
</dbReference>
<dbReference type="NCBIfam" id="TIGR00688">
    <property type="entry name" value="rarD"/>
    <property type="match status" value="1"/>
</dbReference>
<evidence type="ECO:0000256" key="2">
    <source>
        <dbReference type="ARBA" id="ARBA00007362"/>
    </source>
</evidence>
<keyword evidence="5 8" id="KW-0812">Transmembrane</keyword>
<dbReference type="KEGG" id="mhaq:WC39_00725"/>
<feature type="transmembrane region" description="Helical" evidence="8">
    <location>
        <begin position="181"/>
        <end position="203"/>
    </location>
</feature>
<dbReference type="InterPro" id="IPR004626">
    <property type="entry name" value="RarD"/>
</dbReference>
<feature type="transmembrane region" description="Helical" evidence="8">
    <location>
        <begin position="130"/>
        <end position="146"/>
    </location>
</feature>
<dbReference type="OrthoDB" id="369870at2"/>
<accession>A0A547EAT3</accession>
<gene>
    <name evidence="11" type="primary">rarD</name>
    <name evidence="11" type="ORF">FEA53_11910</name>
    <name evidence="10" type="ORF">FEB89_11905</name>
</gene>
<name>A0A547EAT3_MANHA</name>
<evidence type="ECO:0000256" key="7">
    <source>
        <dbReference type="ARBA" id="ARBA00023136"/>
    </source>
</evidence>
<evidence type="ECO:0000313" key="11">
    <source>
        <dbReference type="EMBL" id="TRB72457.1"/>
    </source>
</evidence>
<evidence type="ECO:0000313" key="10">
    <source>
        <dbReference type="EMBL" id="TRB35059.1"/>
    </source>
</evidence>
<feature type="transmembrane region" description="Helical" evidence="8">
    <location>
        <begin position="272"/>
        <end position="289"/>
    </location>
</feature>
<evidence type="ECO:0000256" key="8">
    <source>
        <dbReference type="SAM" id="Phobius"/>
    </source>
</evidence>
<dbReference type="Pfam" id="PF00892">
    <property type="entry name" value="EamA"/>
    <property type="match status" value="2"/>
</dbReference>
<keyword evidence="4" id="KW-1003">Cell membrane</keyword>
<organism evidence="11 12">
    <name type="scientific">Mannheimia haemolytica</name>
    <name type="common">Pasteurella haemolytica</name>
    <dbReference type="NCBI Taxonomy" id="75985"/>
    <lineage>
        <taxon>Bacteria</taxon>
        <taxon>Pseudomonadati</taxon>
        <taxon>Pseudomonadota</taxon>
        <taxon>Gammaproteobacteria</taxon>
        <taxon>Pasteurellales</taxon>
        <taxon>Pasteurellaceae</taxon>
        <taxon>Mannheimia</taxon>
    </lineage>
</organism>
<dbReference type="KEGG" id="mhay:VK67_00730"/>
<evidence type="ECO:0000256" key="1">
    <source>
        <dbReference type="ARBA" id="ARBA00004651"/>
    </source>
</evidence>
<feature type="transmembrane region" description="Helical" evidence="8">
    <location>
        <begin position="106"/>
        <end position="123"/>
    </location>
</feature>
<dbReference type="RefSeq" id="WP_006253360.1">
    <property type="nucleotide sequence ID" value="NZ_CP011098.1"/>
</dbReference>
<dbReference type="EMBL" id="VAJB01000035">
    <property type="protein sequence ID" value="TRB72457.1"/>
    <property type="molecule type" value="Genomic_DNA"/>
</dbReference>
<evidence type="ECO:0000313" key="13">
    <source>
        <dbReference type="Proteomes" id="UP000318394"/>
    </source>
</evidence>
<evidence type="ECO:0000256" key="6">
    <source>
        <dbReference type="ARBA" id="ARBA00022989"/>
    </source>
</evidence>
<keyword evidence="3" id="KW-0813">Transport</keyword>
<proteinExistence type="inferred from homology"/>
<feature type="transmembrane region" description="Helical" evidence="8">
    <location>
        <begin position="246"/>
        <end position="266"/>
    </location>
</feature>
<dbReference type="InterPro" id="IPR037185">
    <property type="entry name" value="EmrE-like"/>
</dbReference>
<feature type="transmembrane region" description="Helical" evidence="8">
    <location>
        <begin position="74"/>
        <end position="94"/>
    </location>
</feature>
<feature type="transmembrane region" description="Helical" evidence="8">
    <location>
        <begin position="215"/>
        <end position="234"/>
    </location>
</feature>
<evidence type="ECO:0000256" key="5">
    <source>
        <dbReference type="ARBA" id="ARBA00022692"/>
    </source>
</evidence>